<comment type="caution">
    <text evidence="2">The sequence shown here is derived from an EMBL/GenBank/DDBJ whole genome shotgun (WGS) entry which is preliminary data.</text>
</comment>
<evidence type="ECO:0008006" key="4">
    <source>
        <dbReference type="Google" id="ProtNLM"/>
    </source>
</evidence>
<evidence type="ECO:0000313" key="2">
    <source>
        <dbReference type="EMBL" id="RYO95287.1"/>
    </source>
</evidence>
<dbReference type="EMBL" id="QJNS01000003">
    <property type="protein sequence ID" value="RYO95287.1"/>
    <property type="molecule type" value="Genomic_DNA"/>
</dbReference>
<keyword evidence="3" id="KW-1185">Reference proteome</keyword>
<gene>
    <name evidence="2" type="ORF">DL762_000170</name>
</gene>
<dbReference type="Gene3D" id="3.10.350.10">
    <property type="entry name" value="LysM domain"/>
    <property type="match status" value="2"/>
</dbReference>
<organism evidence="2 3">
    <name type="scientific">Monosporascus cannonballus</name>
    <dbReference type="NCBI Taxonomy" id="155416"/>
    <lineage>
        <taxon>Eukaryota</taxon>
        <taxon>Fungi</taxon>
        <taxon>Dikarya</taxon>
        <taxon>Ascomycota</taxon>
        <taxon>Pezizomycotina</taxon>
        <taxon>Sordariomycetes</taxon>
        <taxon>Xylariomycetidae</taxon>
        <taxon>Xylariales</taxon>
        <taxon>Xylariales incertae sedis</taxon>
        <taxon>Monosporascus</taxon>
    </lineage>
</organism>
<accession>A0ABY0HK11</accession>
<keyword evidence="1" id="KW-0732">Signal</keyword>
<dbReference type="InterPro" id="IPR036779">
    <property type="entry name" value="LysM_dom_sf"/>
</dbReference>
<proteinExistence type="predicted"/>
<evidence type="ECO:0000256" key="1">
    <source>
        <dbReference type="SAM" id="SignalP"/>
    </source>
</evidence>
<feature type="chain" id="PRO_5046563715" description="LysM domain-containing protein" evidence="1">
    <location>
        <begin position="21"/>
        <end position="236"/>
    </location>
</feature>
<evidence type="ECO:0000313" key="3">
    <source>
        <dbReference type="Proteomes" id="UP000294003"/>
    </source>
</evidence>
<dbReference type="InterPro" id="IPR052210">
    <property type="entry name" value="LysM1-like"/>
</dbReference>
<dbReference type="PANTHER" id="PTHR34997">
    <property type="entry name" value="AM15"/>
    <property type="match status" value="1"/>
</dbReference>
<dbReference type="PANTHER" id="PTHR34997:SF1">
    <property type="entry name" value="PEPTIDOGLYCAN-BINDING LYSIN DOMAIN"/>
    <property type="match status" value="1"/>
</dbReference>
<name>A0ABY0HK11_9PEZI</name>
<dbReference type="Proteomes" id="UP000294003">
    <property type="component" value="Unassembled WGS sequence"/>
</dbReference>
<feature type="signal peptide" evidence="1">
    <location>
        <begin position="1"/>
        <end position="20"/>
    </location>
</feature>
<protein>
    <recommendedName>
        <fullName evidence="4">LysM domain-containing protein</fullName>
    </recommendedName>
</protein>
<sequence length="236" mass="25141">MRDFVVGVLAIAASLPVALASIAKQRIESRNATAADGVTRMLGGEPDLPHDEDTTPYTTWWPDNYGTEVCEEVPIAMEYSLRLARLRKFSTRGCRTDWIEAFGDLKLTGKPTTTNGPTPITTTTTAIKTGWGDACSAIAKDHHITSADPPAWNPEIKPDFTGLWAEVNVCVGVVGHTPTVTTATTTTARPTNGISTLTPSQDSVTTNCNKFYKAKSGDGCAAISQNKGISLPDLSA</sequence>
<reference evidence="2 3" key="1">
    <citation type="submission" date="2018-06" db="EMBL/GenBank/DDBJ databases">
        <title>Complete Genomes of Monosporascus.</title>
        <authorList>
            <person name="Robinson A.J."/>
            <person name="Natvig D.O."/>
        </authorList>
    </citation>
    <scope>NUCLEOTIDE SEQUENCE [LARGE SCALE GENOMIC DNA]</scope>
    <source>
        <strain evidence="2 3">CBS 609.92</strain>
    </source>
</reference>